<evidence type="ECO:0000313" key="1">
    <source>
        <dbReference type="EMBL" id="SEL64229.1"/>
    </source>
</evidence>
<dbReference type="AlphaFoldDB" id="A0A1H7RW32"/>
<dbReference type="Gene3D" id="1.10.10.10">
    <property type="entry name" value="Winged helix-like DNA-binding domain superfamily/Winged helix DNA-binding domain"/>
    <property type="match status" value="1"/>
</dbReference>
<dbReference type="InterPro" id="IPR013324">
    <property type="entry name" value="RNA_pol_sigma_r3/r4-like"/>
</dbReference>
<evidence type="ECO:0008006" key="3">
    <source>
        <dbReference type="Google" id="ProtNLM"/>
    </source>
</evidence>
<keyword evidence="2" id="KW-1185">Reference proteome</keyword>
<dbReference type="InterPro" id="IPR036388">
    <property type="entry name" value="WH-like_DNA-bd_sf"/>
</dbReference>
<name>A0A1H7RW32_9BACT</name>
<dbReference type="RefSeq" id="WP_089910558.1">
    <property type="nucleotide sequence ID" value="NZ_FOBB01000002.1"/>
</dbReference>
<organism evidence="1 2">
    <name type="scientific">Chitinophaga rupis</name>
    <dbReference type="NCBI Taxonomy" id="573321"/>
    <lineage>
        <taxon>Bacteria</taxon>
        <taxon>Pseudomonadati</taxon>
        <taxon>Bacteroidota</taxon>
        <taxon>Chitinophagia</taxon>
        <taxon>Chitinophagales</taxon>
        <taxon>Chitinophagaceae</taxon>
        <taxon>Chitinophaga</taxon>
    </lineage>
</organism>
<reference evidence="1 2" key="1">
    <citation type="submission" date="2016-10" db="EMBL/GenBank/DDBJ databases">
        <authorList>
            <person name="de Groot N.N."/>
        </authorList>
    </citation>
    <scope>NUCLEOTIDE SEQUENCE [LARGE SCALE GENOMIC DNA]</scope>
    <source>
        <strain evidence="1 2">DSM 21039</strain>
    </source>
</reference>
<dbReference type="STRING" id="573321.SAMN04488505_102744"/>
<accession>A0A1H7RW32</accession>
<protein>
    <recommendedName>
        <fullName evidence="3">RNA polymerase sigma factor, sigma-70 family</fullName>
    </recommendedName>
</protein>
<proteinExistence type="predicted"/>
<evidence type="ECO:0000313" key="2">
    <source>
        <dbReference type="Proteomes" id="UP000198984"/>
    </source>
</evidence>
<sequence length="182" mass="21634">MMHFENRDREFLAAFENQSAKLDHYFHRELKEAARQGIIPKLELIAQKQELLRKTALKAFMNSRRESCSTYTIERLIWLKAKNVLIDHLNANWKQIDECTPDAPTEERSQDRDPFQSLDNKEKLINIYKEADKYSNDMRIILEMMYNGLLYKEIAAALNTSEAAIKMKVSRFKRWLHKQPKK</sequence>
<gene>
    <name evidence="1" type="ORF">SAMN04488505_102744</name>
</gene>
<dbReference type="EMBL" id="FOBB01000002">
    <property type="protein sequence ID" value="SEL64229.1"/>
    <property type="molecule type" value="Genomic_DNA"/>
</dbReference>
<dbReference type="SUPFAM" id="SSF88659">
    <property type="entry name" value="Sigma3 and sigma4 domains of RNA polymerase sigma factors"/>
    <property type="match status" value="1"/>
</dbReference>
<dbReference type="Proteomes" id="UP000198984">
    <property type="component" value="Unassembled WGS sequence"/>
</dbReference>